<dbReference type="PANTHER" id="PTHR30288:SF0">
    <property type="entry name" value="FLAGELLAR HOOK-ASSOCIATED PROTEIN 2"/>
    <property type="match status" value="1"/>
</dbReference>
<name>A0A1V4HG02_9BACL</name>
<evidence type="ECO:0000259" key="7">
    <source>
        <dbReference type="Pfam" id="PF07195"/>
    </source>
</evidence>
<dbReference type="GO" id="GO:0007155">
    <property type="term" value="P:cell adhesion"/>
    <property type="evidence" value="ECO:0007669"/>
    <property type="project" value="InterPro"/>
</dbReference>
<dbReference type="Pfam" id="PF07195">
    <property type="entry name" value="FliD_C"/>
    <property type="match status" value="1"/>
</dbReference>
<dbReference type="Proteomes" id="UP000190626">
    <property type="component" value="Unassembled WGS sequence"/>
</dbReference>
<keyword evidence="4 5" id="KW-0975">Bacterial flagellum</keyword>
<sequence length="593" mass="62254">MVNRVTGLNSGLDIESMVTKLMKAENAPVDKLKAKKTTLGWSSDLYREVNTKLASLKTQLDGMKLSGDWNQLSATTSNPTAVTAKADGTANSVSHSITVQNLASGATAFNKNSISQNVMTGSSSVNASTVIAAASNNNSFQVTYAGVSRTVTIADGTYDKTQLAAQVQSSIDSSLGSGKIAVSANSSDKIELTGLSQISVKIVSGNTGIASIGFTSAQTNRIDPSLTLSNQTQFRTPLTGSGNFNINGQTISYTSGDKLSAIMSRVNSSSAGVNMSYDAETDRVTVASKDAGSNSQVVMSDATGNLLGALGLTGSNVTKLAGADAVLTIDGAPSTRSSNTFSAGGVTYTLNQVTSSAVSVNVSQDIDSTVKKITSFVNTYNDAIDLMNKRVKEGKYRSFTPLTDDQKKDMKDTEITVWETKAKSGLLQNDDMLKSALSGLRSLISTTVSSNSSSTYNALYKIGITTKAYDSSAINDSGKLTLDETALRAALSADPNAVIQTFSNNPDGIAQKMYDQVSTSLKQIIEKAGGASTSTDNVTSTIGKQITDLNKNITDFSAKLAKKETYYYKMFSSMDTAIGKSNTIMNSLSKFTG</sequence>
<dbReference type="AlphaFoldDB" id="A0A1V4HG02"/>
<protein>
    <recommendedName>
        <fullName evidence="5">Flagellar hook-associated protein 2</fullName>
        <shortName evidence="5">HAP2</shortName>
    </recommendedName>
    <alternativeName>
        <fullName evidence="5">Flagellar cap protein</fullName>
    </alternativeName>
</protein>
<dbReference type="PANTHER" id="PTHR30288">
    <property type="entry name" value="FLAGELLAR CAP/ASSEMBLY PROTEIN FLID"/>
    <property type="match status" value="1"/>
</dbReference>
<dbReference type="STRING" id="1469647.BC351_31795"/>
<keyword evidence="3" id="KW-0175">Coiled coil</keyword>
<proteinExistence type="inferred from homology"/>
<dbReference type="InterPro" id="IPR010809">
    <property type="entry name" value="FliD_C"/>
</dbReference>
<dbReference type="GO" id="GO:0071973">
    <property type="term" value="P:bacterial-type flagellum-dependent cell motility"/>
    <property type="evidence" value="ECO:0007669"/>
    <property type="project" value="TreeGrafter"/>
</dbReference>
<organism evidence="8 9">
    <name type="scientific">Paenibacillus ferrarius</name>
    <dbReference type="NCBI Taxonomy" id="1469647"/>
    <lineage>
        <taxon>Bacteria</taxon>
        <taxon>Bacillati</taxon>
        <taxon>Bacillota</taxon>
        <taxon>Bacilli</taxon>
        <taxon>Bacillales</taxon>
        <taxon>Paenibacillaceae</taxon>
        <taxon>Paenibacillus</taxon>
    </lineage>
</organism>
<dbReference type="EMBL" id="MBTG01000022">
    <property type="protein sequence ID" value="OPH54562.1"/>
    <property type="molecule type" value="Genomic_DNA"/>
</dbReference>
<keyword evidence="9" id="KW-1185">Reference proteome</keyword>
<dbReference type="GO" id="GO:0009421">
    <property type="term" value="C:bacterial-type flagellum filament cap"/>
    <property type="evidence" value="ECO:0007669"/>
    <property type="project" value="InterPro"/>
</dbReference>
<comment type="subcellular location">
    <subcellularLocation>
        <location evidence="5">Secreted</location>
    </subcellularLocation>
    <subcellularLocation>
        <location evidence="5">Bacterial flagellum</location>
    </subcellularLocation>
</comment>
<evidence type="ECO:0000313" key="8">
    <source>
        <dbReference type="EMBL" id="OPH54562.1"/>
    </source>
</evidence>
<comment type="subunit">
    <text evidence="2 5">Homopentamer.</text>
</comment>
<dbReference type="InterPro" id="IPR040026">
    <property type="entry name" value="FliD"/>
</dbReference>
<reference evidence="9" key="1">
    <citation type="submission" date="2016-07" db="EMBL/GenBank/DDBJ databases">
        <authorList>
            <person name="Florea S."/>
            <person name="Webb J.S."/>
            <person name="Jaromczyk J."/>
            <person name="Schardl C.L."/>
        </authorList>
    </citation>
    <scope>NUCLEOTIDE SEQUENCE [LARGE SCALE GENOMIC DNA]</scope>
    <source>
        <strain evidence="9">CY1</strain>
    </source>
</reference>
<evidence type="ECO:0000259" key="6">
    <source>
        <dbReference type="Pfam" id="PF02465"/>
    </source>
</evidence>
<evidence type="ECO:0000256" key="4">
    <source>
        <dbReference type="ARBA" id="ARBA00023143"/>
    </source>
</evidence>
<evidence type="ECO:0000256" key="3">
    <source>
        <dbReference type="ARBA" id="ARBA00023054"/>
    </source>
</evidence>
<evidence type="ECO:0000256" key="2">
    <source>
        <dbReference type="ARBA" id="ARBA00011255"/>
    </source>
</evidence>
<dbReference type="RefSeq" id="WP_079415132.1">
    <property type="nucleotide sequence ID" value="NZ_MBTG01000022.1"/>
</dbReference>
<comment type="function">
    <text evidence="5">Required for morphogenesis and for the elongation of the flagellar filament by facilitating polymerization of the flagellin monomers at the tip of growing filament. Forms a capping structure, which prevents flagellin subunits (transported through the central channel of the flagellum) from leaking out without polymerization at the distal end.</text>
</comment>
<gene>
    <name evidence="8" type="ORF">BC351_31795</name>
</gene>
<feature type="domain" description="Flagellar hook-associated protein 2 N-terminal" evidence="6">
    <location>
        <begin position="10"/>
        <end position="105"/>
    </location>
</feature>
<dbReference type="InterPro" id="IPR003481">
    <property type="entry name" value="FliD_N"/>
</dbReference>
<evidence type="ECO:0000313" key="9">
    <source>
        <dbReference type="Proteomes" id="UP000190626"/>
    </source>
</evidence>
<evidence type="ECO:0000256" key="1">
    <source>
        <dbReference type="ARBA" id="ARBA00009764"/>
    </source>
</evidence>
<dbReference type="Pfam" id="PF02465">
    <property type="entry name" value="FliD_N"/>
    <property type="match status" value="1"/>
</dbReference>
<accession>A0A1V4HG02</accession>
<comment type="caution">
    <text evidence="8">The sequence shown here is derived from an EMBL/GenBank/DDBJ whole genome shotgun (WGS) entry which is preliminary data.</text>
</comment>
<dbReference type="OrthoDB" id="9776025at2"/>
<evidence type="ECO:0000256" key="5">
    <source>
        <dbReference type="RuleBase" id="RU362066"/>
    </source>
</evidence>
<dbReference type="GO" id="GO:0009424">
    <property type="term" value="C:bacterial-type flagellum hook"/>
    <property type="evidence" value="ECO:0007669"/>
    <property type="project" value="UniProtKB-UniRule"/>
</dbReference>
<keyword evidence="5" id="KW-0964">Secreted</keyword>
<dbReference type="GO" id="GO:0005576">
    <property type="term" value="C:extracellular region"/>
    <property type="evidence" value="ECO:0007669"/>
    <property type="project" value="UniProtKB-SubCell"/>
</dbReference>
<feature type="domain" description="Flagellar hook-associated protein 2 C-terminal" evidence="7">
    <location>
        <begin position="322"/>
        <end position="582"/>
    </location>
</feature>
<comment type="similarity">
    <text evidence="1 5">Belongs to the FliD family.</text>
</comment>